<reference evidence="2" key="1">
    <citation type="journal article" date="2017" name="Nat. Ecol. Evol.">
        <title>Genome expansion and lineage-specific genetic innovations in the forest pathogenic fungi Armillaria.</title>
        <authorList>
            <person name="Sipos G."/>
            <person name="Prasanna A.N."/>
            <person name="Walter M.C."/>
            <person name="O'Connor E."/>
            <person name="Balint B."/>
            <person name="Krizsan K."/>
            <person name="Kiss B."/>
            <person name="Hess J."/>
            <person name="Varga T."/>
            <person name="Slot J."/>
            <person name="Riley R."/>
            <person name="Boka B."/>
            <person name="Rigling D."/>
            <person name="Barry K."/>
            <person name="Lee J."/>
            <person name="Mihaltcheva S."/>
            <person name="LaButti K."/>
            <person name="Lipzen A."/>
            <person name="Waldron R."/>
            <person name="Moloney N.M."/>
            <person name="Sperisen C."/>
            <person name="Kredics L."/>
            <person name="Vagvoelgyi C."/>
            <person name="Patrignani A."/>
            <person name="Fitzpatrick D."/>
            <person name="Nagy I."/>
            <person name="Doyle S."/>
            <person name="Anderson J.B."/>
            <person name="Grigoriev I.V."/>
            <person name="Gueldener U."/>
            <person name="Muensterkoetter M."/>
            <person name="Nagy L.G."/>
        </authorList>
    </citation>
    <scope>NUCLEOTIDE SEQUENCE [LARGE SCALE GENOMIC DNA]</scope>
    <source>
        <strain evidence="2">C18/9</strain>
    </source>
</reference>
<evidence type="ECO:0000313" key="1">
    <source>
        <dbReference type="EMBL" id="SJL06936.1"/>
    </source>
</evidence>
<accession>A0A284RDV3</accession>
<evidence type="ECO:0000313" key="2">
    <source>
        <dbReference type="Proteomes" id="UP000219338"/>
    </source>
</evidence>
<dbReference type="OMA" id="QLRFRIT"/>
<organism evidence="1 2">
    <name type="scientific">Armillaria ostoyae</name>
    <name type="common">Armillaria root rot fungus</name>
    <dbReference type="NCBI Taxonomy" id="47428"/>
    <lineage>
        <taxon>Eukaryota</taxon>
        <taxon>Fungi</taxon>
        <taxon>Dikarya</taxon>
        <taxon>Basidiomycota</taxon>
        <taxon>Agaricomycotina</taxon>
        <taxon>Agaricomycetes</taxon>
        <taxon>Agaricomycetidae</taxon>
        <taxon>Agaricales</taxon>
        <taxon>Marasmiineae</taxon>
        <taxon>Physalacriaceae</taxon>
        <taxon>Armillaria</taxon>
    </lineage>
</organism>
<keyword evidence="2" id="KW-1185">Reference proteome</keyword>
<dbReference type="AlphaFoldDB" id="A0A284RDV3"/>
<sequence length="129" mass="14410">MSFRLLPRSIGHHRSTPASPLFIQYRGLSRLPRIQTLNPEALTQSDFRDLSGKLSDLSLGNRFQYAQPSSSTGGRINIAYPNKTAGFYYYWTHPDLPATAGQLRFRITPTNDPSLFESGSDLLKPNGIP</sequence>
<dbReference type="EMBL" id="FUEG01000007">
    <property type="protein sequence ID" value="SJL06936.1"/>
    <property type="molecule type" value="Genomic_DNA"/>
</dbReference>
<gene>
    <name evidence="1" type="ORF">ARMOST_10278</name>
</gene>
<name>A0A284RDV3_ARMOS</name>
<protein>
    <submittedName>
        <fullName evidence="1">Uncharacterized protein</fullName>
    </submittedName>
</protein>
<dbReference type="OrthoDB" id="3048393at2759"/>
<dbReference type="Proteomes" id="UP000219338">
    <property type="component" value="Unassembled WGS sequence"/>
</dbReference>
<proteinExistence type="predicted"/>